<evidence type="ECO:0000313" key="3">
    <source>
        <dbReference type="EMBL" id="PIR98547.1"/>
    </source>
</evidence>
<proteinExistence type="predicted"/>
<comment type="caution">
    <text evidence="3">The sequence shown here is derived from an EMBL/GenBank/DDBJ whole genome shotgun (WGS) entry which is preliminary data.</text>
</comment>
<feature type="compositionally biased region" description="Acidic residues" evidence="1">
    <location>
        <begin position="517"/>
        <end position="583"/>
    </location>
</feature>
<feature type="region of interest" description="Disordered" evidence="1">
    <location>
        <begin position="298"/>
        <end position="331"/>
    </location>
</feature>
<evidence type="ECO:0008006" key="5">
    <source>
        <dbReference type="Google" id="ProtNLM"/>
    </source>
</evidence>
<reference evidence="4" key="1">
    <citation type="submission" date="2017-09" db="EMBL/GenBank/DDBJ databases">
        <title>Depth-based differentiation of microbial function through sediment-hosted aquifers and enrichment of novel symbionts in the deep terrestrial subsurface.</title>
        <authorList>
            <person name="Probst A.J."/>
            <person name="Ladd B."/>
            <person name="Jarett J.K."/>
            <person name="Geller-Mcgrath D.E."/>
            <person name="Sieber C.M.K."/>
            <person name="Emerson J.B."/>
            <person name="Anantharaman K."/>
            <person name="Thomas B.C."/>
            <person name="Malmstrom R."/>
            <person name="Stieglmeier M."/>
            <person name="Klingl A."/>
            <person name="Woyke T."/>
            <person name="Ryan C.M."/>
            <person name="Banfield J.F."/>
        </authorList>
    </citation>
    <scope>NUCLEOTIDE SEQUENCE [LARGE SCALE GENOMIC DNA]</scope>
</reference>
<keyword evidence="2" id="KW-1133">Transmembrane helix</keyword>
<organism evidence="3 4">
    <name type="scientific">Candidatus Colwellbacteria bacterium CG10_big_fil_rev_8_21_14_0_10_41_28</name>
    <dbReference type="NCBI Taxonomy" id="1974539"/>
    <lineage>
        <taxon>Bacteria</taxon>
        <taxon>Candidatus Colwelliibacteriota</taxon>
    </lineage>
</organism>
<dbReference type="AlphaFoldDB" id="A0A2H0VHF6"/>
<sequence>MYIPEYHDKFYKRSFKKFFWEGFNGVGRFLVGAISLFLFASGGYLIGRYDLNTVNAETSRPTYSAAAIEALSGLFGSNQSSYSGVVDLDEHTSLIEDQITVVGSVLSKEDQSILAISKEEVEKEVVEEVPIIEEKELIKESVACSQENLLEPTETVLINEVSWSGKKDHTSEEWIELLIEKSTNLDGWSLVSVDGGLDIKISDLTADGYVVLRRVLASDDLDKDYYVGNRRADYLYTGAISNQGEILRLFDADCALVHEIDASTGWKQLGGTASPDYRSLERGIGKWQTYAGNGANGVMGTPGVKNSEGISEEVISETPKEKKESSDKSPGVRVIEVPQEVSQCSLNDLNEPTKLVLFNEIAWSGNASSTSEEWIELKSDIASLSLDGWQLSDKDGEIEIIFSNEEEIDDYYLLKRILTTEDPSASYLVGEESVDLPYTGTLQNDNEELRLFDSSCNLVDQIVDVGVGWQNIGGSASPDYKSVERTDIGWQTYLGDGEGGIMGTPRKENSVLINDVSDVDNGEQEETDPPPNDEEEDVELEDQEEDSSGEESSSDEESSEEEEVIEEEEPIDEESPEEEEPIDEINLSIISVEFDLEGSDEGLERVVIENSGQAVVSIENYSLQYIKFGGTLDDLEKKNFESGNEIAPGGQFIIGMSCSSAVPCEGVNMSWSKSLNNNGGTLFIVSNQELITELEDEDIVTAYNY</sequence>
<feature type="compositionally biased region" description="Basic and acidic residues" evidence="1">
    <location>
        <begin position="318"/>
        <end position="327"/>
    </location>
</feature>
<evidence type="ECO:0000313" key="4">
    <source>
        <dbReference type="Proteomes" id="UP000230776"/>
    </source>
</evidence>
<evidence type="ECO:0000256" key="1">
    <source>
        <dbReference type="SAM" id="MobiDB-lite"/>
    </source>
</evidence>
<feature type="region of interest" description="Disordered" evidence="1">
    <location>
        <begin position="516"/>
        <end position="584"/>
    </location>
</feature>
<dbReference type="EMBL" id="PFAG01000012">
    <property type="protein sequence ID" value="PIR98547.1"/>
    <property type="molecule type" value="Genomic_DNA"/>
</dbReference>
<keyword evidence="2" id="KW-0472">Membrane</keyword>
<protein>
    <recommendedName>
        <fullName evidence="5">LTD domain-containing protein</fullName>
    </recommendedName>
</protein>
<dbReference type="Proteomes" id="UP000230776">
    <property type="component" value="Unassembled WGS sequence"/>
</dbReference>
<evidence type="ECO:0000256" key="2">
    <source>
        <dbReference type="SAM" id="Phobius"/>
    </source>
</evidence>
<keyword evidence="2" id="KW-0812">Transmembrane</keyword>
<feature type="transmembrane region" description="Helical" evidence="2">
    <location>
        <begin position="26"/>
        <end position="46"/>
    </location>
</feature>
<accession>A0A2H0VHF6</accession>
<name>A0A2H0VHF6_9BACT</name>
<gene>
    <name evidence="3" type="ORF">COT88_01020</name>
</gene>